<comment type="caution">
    <text evidence="1">The sequence shown here is derived from an EMBL/GenBank/DDBJ whole genome shotgun (WGS) entry which is preliminary data.</text>
</comment>
<evidence type="ECO:0000313" key="2">
    <source>
        <dbReference type="Proteomes" id="UP000831701"/>
    </source>
</evidence>
<organism evidence="1 2">
    <name type="scientific">Scortum barcoo</name>
    <name type="common">barcoo grunter</name>
    <dbReference type="NCBI Taxonomy" id="214431"/>
    <lineage>
        <taxon>Eukaryota</taxon>
        <taxon>Metazoa</taxon>
        <taxon>Chordata</taxon>
        <taxon>Craniata</taxon>
        <taxon>Vertebrata</taxon>
        <taxon>Euteleostomi</taxon>
        <taxon>Actinopterygii</taxon>
        <taxon>Neopterygii</taxon>
        <taxon>Teleostei</taxon>
        <taxon>Neoteleostei</taxon>
        <taxon>Acanthomorphata</taxon>
        <taxon>Eupercaria</taxon>
        <taxon>Centrarchiformes</taxon>
        <taxon>Terapontoidei</taxon>
        <taxon>Terapontidae</taxon>
        <taxon>Scortum</taxon>
    </lineage>
</organism>
<sequence length="1724" mass="194575">SFCFVSAVTMTAAALIGDQLILEEDYDETYIPSEQEIHEYAREIGIDPDSEPELLWLAREGIVAPLPPEWKPCQDVTGDIYYFNFSSGQSTWDHPCDEHYRRLVAQERERAQLAAAAGGTGAKKDKDKKKKKEKKEKKEKKKKEPLKTPGALSSGLGPLPSPLGSLAPLRGLDASVPGPLSGSAPALRRPLGSSGGLEPLKTSLGGPRSSGASSVLGSRQEERVSLTLPGLDDDDDNNNEEISENEPSPRGSDRLLKNLHLDLDALGGGLQYEDSEASGGAPPEERTEPELQDLALSGDHSPEPPSQQDSLRGRHLHLSSLAGSKSHASVEGGDAVSSGPEHSAREDIEEELNEVVEEEVEVGRELEEEAIQGEKVEDEGGGEAEEGGTEEKEEVGSEREDGETQGEDADERKSKEEGDEMDGEQGESKASIESKKGEEEEEAESEEVEEDCCEGGDEEKDEGDGGVSENVKCSEKLENNEREENGSDEEVEEGQLDETKGSDEAVESLVEEKEGVEVQAEEEKHKLEGGSDEDEVVEKCFKSDEDEGSEEGDKTDKERGELERSVGEDDEVGQKESEEEEVEMNSKKEKKKEEEEEEGCEVSDEALERCSLSQRKLTESDDEVLERCVQSEGGEMEGKGLEVDEESDAQKMPLTASESEEELPEVFETGTAQVRPAELGEKMTPSGLKTFDQNRKALAGKVETKKCPLPAEESEASKNIDEASSSMDVKLSEKALDINDLSGTVSPLEKDDKQDTKEEEENEEGAETKRPEAAESHLQAAGRNNPPAPKVDRLVLHQSSPSPSLSSLSHSEQGAGLRLKTEGLGTSLGLQRPETSRGRLVRTSNTQLDDTEEEPGQRIRKDREKKEMEEEKEEERKRMEREERSLRERKEEKERERRKADREVEEEREHLVKDKEERMRLLREELRREEEEEERKLREESEERLRALRQRLLSKKSEEEARLNEESDRTLEELRESAQRERQRQEDKLREESEVVLKELRLTLEEERAAERDRLEAQKRRDIERLKAESEEELQAEKKRLQEEREEKLNSLKQEGKITERRRELMSPRPEQRLTEYHRELADVLQEVREEVQRDHERKLEQLREEHRREMNNIREKYLDEETAQRERLLSTLHEDRERLQASHAVQLEKLRLQLDTQIQKTQLIHSRKESELEDLADQIEMRAKELRSQEAMLQTKAADLKRKRKKLGEEEDEVDRQIEAYPRLIQERDQLREELERVREEKHQARELIQRAREERSEAKGEEERLREERDKAREESRRAKEDKERLGSKVALLQERCDRLSRRVSELEQGEGVSSSTRPEPKQDKKKGQKAEGTVTSSDKRDSSLHVEDLDDPPLSPVPDSQSSMDEFRRYISSHGASIQKTKLFLERESNRLMERQAALRVAQTSSSQDPDQEGGVTEEMVRNLQQVGRSEARNVVELQRQVQKGNSLLRRKEEQLQQLESSIAEEPLFEDLSRLAGDRKVTFDVTESDLSSTGDAPDGTEGNATVPDKVQELAESLQQISGQLNTVLSALGSLAQRQSATPYTPFSLPHSTPAPTSTSAPVMPQMHTLGPGSLAPPPPVRLSEPSWNWAPQGSSAATPLYSTPLSSGLRASEDLINSRWNQIFPGAAMDPITSSTMRPTSAYASYTPASEHGRSLRSIQKSVEVDGQRLQGLIDGNKRWLEMRKKDTSVPLFTRYQAPSSKSGLVQLGLDDNNQIRVYHY</sequence>
<dbReference type="Proteomes" id="UP000831701">
    <property type="component" value="Chromosome 22"/>
</dbReference>
<dbReference type="EMBL" id="CM041552">
    <property type="protein sequence ID" value="KAI3354560.1"/>
    <property type="molecule type" value="Genomic_DNA"/>
</dbReference>
<gene>
    <name evidence="1" type="ORF">L3Q82_019066</name>
</gene>
<protein>
    <submittedName>
        <fullName evidence="1">Uncharacterized protein</fullName>
    </submittedName>
</protein>
<evidence type="ECO:0000313" key="1">
    <source>
        <dbReference type="EMBL" id="KAI3354560.1"/>
    </source>
</evidence>
<keyword evidence="2" id="KW-1185">Reference proteome</keyword>
<accession>A0ACB8VFW6</accession>
<name>A0ACB8VFW6_9TELE</name>
<proteinExistence type="predicted"/>
<reference evidence="1" key="1">
    <citation type="submission" date="2022-04" db="EMBL/GenBank/DDBJ databases">
        <title>Jade perch genome.</title>
        <authorList>
            <person name="Chao B."/>
        </authorList>
    </citation>
    <scope>NUCLEOTIDE SEQUENCE</scope>
    <source>
        <strain evidence="1">CB-2022</strain>
    </source>
</reference>
<feature type="non-terminal residue" evidence="1">
    <location>
        <position position="1"/>
    </location>
</feature>